<dbReference type="EMBL" id="PGGS01000149">
    <property type="protein sequence ID" value="PNH08032.1"/>
    <property type="molecule type" value="Genomic_DNA"/>
</dbReference>
<protein>
    <submittedName>
        <fullName evidence="2">Uncharacterized protein</fullName>
    </submittedName>
</protein>
<feature type="compositionally biased region" description="Polar residues" evidence="1">
    <location>
        <begin position="1"/>
        <end position="12"/>
    </location>
</feature>
<reference evidence="2 3" key="1">
    <citation type="journal article" date="2017" name="Mol. Biol. Evol.">
        <title>The 4-celled Tetrabaena socialis nuclear genome reveals the essential components for genetic control of cell number at the origin of multicellularity in the volvocine lineage.</title>
        <authorList>
            <person name="Featherston J."/>
            <person name="Arakaki Y."/>
            <person name="Hanschen E.R."/>
            <person name="Ferris P.J."/>
            <person name="Michod R.E."/>
            <person name="Olson B.J.S.C."/>
            <person name="Nozaki H."/>
            <person name="Durand P.M."/>
        </authorList>
    </citation>
    <scope>NUCLEOTIDE SEQUENCE [LARGE SCALE GENOMIC DNA]</scope>
    <source>
        <strain evidence="2 3">NIES-571</strain>
    </source>
</reference>
<evidence type="ECO:0000313" key="2">
    <source>
        <dbReference type="EMBL" id="PNH08032.1"/>
    </source>
</evidence>
<accession>A0A2J8A673</accession>
<organism evidence="2 3">
    <name type="scientific">Tetrabaena socialis</name>
    <dbReference type="NCBI Taxonomy" id="47790"/>
    <lineage>
        <taxon>Eukaryota</taxon>
        <taxon>Viridiplantae</taxon>
        <taxon>Chlorophyta</taxon>
        <taxon>core chlorophytes</taxon>
        <taxon>Chlorophyceae</taxon>
        <taxon>CS clade</taxon>
        <taxon>Chlamydomonadales</taxon>
        <taxon>Tetrabaenaceae</taxon>
        <taxon>Tetrabaena</taxon>
    </lineage>
</organism>
<feature type="compositionally biased region" description="Low complexity" evidence="1">
    <location>
        <begin position="18"/>
        <end position="34"/>
    </location>
</feature>
<sequence>MTGGSAPSSTGGEQAGPSSAQASSVEASASSSSSHGDHATGEPRHVPAAASGVDEAGTAGHAVLLAPVGAGAHASGAAVAPAAEATGSGAAGDTVGAAPGKVTTSELSRALAALDMLIPEPPAPAGKDALAKSRP</sequence>
<feature type="compositionally biased region" description="Basic and acidic residues" evidence="1">
    <location>
        <begin position="35"/>
        <end position="45"/>
    </location>
</feature>
<gene>
    <name evidence="2" type="ORF">TSOC_005465</name>
</gene>
<comment type="caution">
    <text evidence="2">The sequence shown here is derived from an EMBL/GenBank/DDBJ whole genome shotgun (WGS) entry which is preliminary data.</text>
</comment>
<dbReference type="AlphaFoldDB" id="A0A2J8A673"/>
<proteinExistence type="predicted"/>
<keyword evidence="3" id="KW-1185">Reference proteome</keyword>
<dbReference type="Proteomes" id="UP000236333">
    <property type="component" value="Unassembled WGS sequence"/>
</dbReference>
<evidence type="ECO:0000256" key="1">
    <source>
        <dbReference type="SAM" id="MobiDB-lite"/>
    </source>
</evidence>
<name>A0A2J8A673_9CHLO</name>
<feature type="region of interest" description="Disordered" evidence="1">
    <location>
        <begin position="1"/>
        <end position="54"/>
    </location>
</feature>
<evidence type="ECO:0000313" key="3">
    <source>
        <dbReference type="Proteomes" id="UP000236333"/>
    </source>
</evidence>